<dbReference type="STRING" id="157652.A0A371HQE7"/>
<accession>A0A371HQE7</accession>
<dbReference type="InterPro" id="IPR001584">
    <property type="entry name" value="Integrase_cat-core"/>
</dbReference>
<proteinExistence type="predicted"/>
<dbReference type="InterPro" id="IPR012337">
    <property type="entry name" value="RNaseH-like_sf"/>
</dbReference>
<dbReference type="PANTHER" id="PTHR42648">
    <property type="entry name" value="TRANSPOSASE, PUTATIVE-RELATED"/>
    <property type="match status" value="1"/>
</dbReference>
<gene>
    <name evidence="2" type="ORF">CR513_11212</name>
</gene>
<comment type="caution">
    <text evidence="2">The sequence shown here is derived from an EMBL/GenBank/DDBJ whole genome shotgun (WGS) entry which is preliminary data.</text>
</comment>
<dbReference type="GO" id="GO:0015074">
    <property type="term" value="P:DNA integration"/>
    <property type="evidence" value="ECO:0007669"/>
    <property type="project" value="InterPro"/>
</dbReference>
<dbReference type="Pfam" id="PF25597">
    <property type="entry name" value="SH3_retrovirus"/>
    <property type="match status" value="1"/>
</dbReference>
<dbReference type="InterPro" id="IPR057670">
    <property type="entry name" value="SH3_retrovirus"/>
</dbReference>
<dbReference type="InterPro" id="IPR036397">
    <property type="entry name" value="RNaseH_sf"/>
</dbReference>
<dbReference type="Proteomes" id="UP000257109">
    <property type="component" value="Unassembled WGS sequence"/>
</dbReference>
<evidence type="ECO:0000313" key="2">
    <source>
        <dbReference type="EMBL" id="RDY04997.1"/>
    </source>
</evidence>
<keyword evidence="3" id="KW-1185">Reference proteome</keyword>
<organism evidence="2 3">
    <name type="scientific">Mucuna pruriens</name>
    <name type="common">Velvet bean</name>
    <name type="synonym">Dolichos pruriens</name>
    <dbReference type="NCBI Taxonomy" id="157652"/>
    <lineage>
        <taxon>Eukaryota</taxon>
        <taxon>Viridiplantae</taxon>
        <taxon>Streptophyta</taxon>
        <taxon>Embryophyta</taxon>
        <taxon>Tracheophyta</taxon>
        <taxon>Spermatophyta</taxon>
        <taxon>Magnoliopsida</taxon>
        <taxon>eudicotyledons</taxon>
        <taxon>Gunneridae</taxon>
        <taxon>Pentapetalae</taxon>
        <taxon>rosids</taxon>
        <taxon>fabids</taxon>
        <taxon>Fabales</taxon>
        <taxon>Fabaceae</taxon>
        <taxon>Papilionoideae</taxon>
        <taxon>50 kb inversion clade</taxon>
        <taxon>NPAAA clade</taxon>
        <taxon>indigoferoid/millettioid clade</taxon>
        <taxon>Phaseoleae</taxon>
        <taxon>Mucuna</taxon>
    </lineage>
</organism>
<dbReference type="EMBL" id="QJKJ01001964">
    <property type="protein sequence ID" value="RDY04997.1"/>
    <property type="molecule type" value="Genomic_DNA"/>
</dbReference>
<evidence type="ECO:0000313" key="3">
    <source>
        <dbReference type="Proteomes" id="UP000257109"/>
    </source>
</evidence>
<name>A0A371HQE7_MUCPR</name>
<protein>
    <recommendedName>
        <fullName evidence="1">Integrase catalytic domain-containing protein</fullName>
    </recommendedName>
</protein>
<dbReference type="OrthoDB" id="6776856at2759"/>
<dbReference type="PANTHER" id="PTHR42648:SF18">
    <property type="entry name" value="RETROTRANSPOSON, UNCLASSIFIED-LIKE PROTEIN"/>
    <property type="match status" value="1"/>
</dbReference>
<dbReference type="AlphaFoldDB" id="A0A371HQE7"/>
<sequence>MVKGLPQVVVPKEACKECIEYNRCVPTEAIEKLGIIHFGVYGHMKHEVLDIFKEFKCLVGVQSGRVIKVLRTYGGGEYVSNKFKEFCKSEGVIHKVTPPYTPQNNGTVEKRNKIMLNLVRCMLKNKNIPSFLWEEAISIVGYILNRSSTRIVEDKTPEEAWTGAKLNVTHLRIFGLLRRKLDDKGTPHILIGYHSTRGYKLYELESGQVFTSKEVICDEN</sequence>
<dbReference type="SUPFAM" id="SSF53098">
    <property type="entry name" value="Ribonuclease H-like"/>
    <property type="match status" value="1"/>
</dbReference>
<dbReference type="PROSITE" id="PS50994">
    <property type="entry name" value="INTEGRASE"/>
    <property type="match status" value="1"/>
</dbReference>
<dbReference type="InterPro" id="IPR039537">
    <property type="entry name" value="Retrotran_Ty1/copia-like"/>
</dbReference>
<dbReference type="GO" id="GO:0003676">
    <property type="term" value="F:nucleic acid binding"/>
    <property type="evidence" value="ECO:0007669"/>
    <property type="project" value="InterPro"/>
</dbReference>
<evidence type="ECO:0000259" key="1">
    <source>
        <dbReference type="PROSITE" id="PS50994"/>
    </source>
</evidence>
<dbReference type="Gene3D" id="3.30.420.10">
    <property type="entry name" value="Ribonuclease H-like superfamily/Ribonuclease H"/>
    <property type="match status" value="1"/>
</dbReference>
<feature type="domain" description="Integrase catalytic" evidence="1">
    <location>
        <begin position="47"/>
        <end position="165"/>
    </location>
</feature>
<reference evidence="2" key="1">
    <citation type="submission" date="2018-05" db="EMBL/GenBank/DDBJ databases">
        <title>Draft genome of Mucuna pruriens seed.</title>
        <authorList>
            <person name="Nnadi N.E."/>
            <person name="Vos R."/>
            <person name="Hasami M.H."/>
            <person name="Devisetty U.K."/>
            <person name="Aguiy J.C."/>
        </authorList>
    </citation>
    <scope>NUCLEOTIDE SEQUENCE [LARGE SCALE GENOMIC DNA]</scope>
    <source>
        <strain evidence="2">JCA_2017</strain>
    </source>
</reference>
<feature type="non-terminal residue" evidence="2">
    <location>
        <position position="1"/>
    </location>
</feature>